<accession>A0A2D2LX38</accession>
<dbReference type="PANTHER" id="PTHR11019:SF159">
    <property type="entry name" value="TRANSCRIPTIONAL REGULATOR-RELATED"/>
    <property type="match status" value="1"/>
</dbReference>
<dbReference type="GO" id="GO:0003700">
    <property type="term" value="F:DNA-binding transcription factor activity"/>
    <property type="evidence" value="ECO:0007669"/>
    <property type="project" value="InterPro"/>
</dbReference>
<name>A0A2D2LX38_FAUOS</name>
<protein>
    <submittedName>
        <fullName evidence="5">AraC family transcriptional regulator</fullName>
    </submittedName>
</protein>
<dbReference type="InterPro" id="IPR020449">
    <property type="entry name" value="Tscrpt_reg_AraC-type_HTH"/>
</dbReference>
<keyword evidence="3" id="KW-0804">Transcription</keyword>
<geneLocation type="plasmid" evidence="6">
    <name>pnp7-1</name>
</geneLocation>
<evidence type="ECO:0000256" key="2">
    <source>
        <dbReference type="ARBA" id="ARBA00023125"/>
    </source>
</evidence>
<dbReference type="Gene3D" id="2.60.120.10">
    <property type="entry name" value="Jelly Rolls"/>
    <property type="match status" value="1"/>
</dbReference>
<evidence type="ECO:0000313" key="5">
    <source>
        <dbReference type="EMBL" id="ATR79594.1"/>
    </source>
</evidence>
<feature type="domain" description="HTH araC/xylS-type" evidence="4">
    <location>
        <begin position="155"/>
        <end position="252"/>
    </location>
</feature>
<evidence type="ECO:0000256" key="1">
    <source>
        <dbReference type="ARBA" id="ARBA00023015"/>
    </source>
</evidence>
<dbReference type="InterPro" id="IPR011051">
    <property type="entry name" value="RmlC_Cupin_sf"/>
</dbReference>
<dbReference type="Proteomes" id="UP000229340">
    <property type="component" value="Plasmid pNP7-1"/>
</dbReference>
<dbReference type="AlphaFoldDB" id="A0A2D2LX38"/>
<dbReference type="InterPro" id="IPR018062">
    <property type="entry name" value="HTH_AraC-typ_CS"/>
</dbReference>
<dbReference type="EMBL" id="CP024444">
    <property type="protein sequence ID" value="ATR79594.1"/>
    <property type="molecule type" value="Genomic_DNA"/>
</dbReference>
<dbReference type="SUPFAM" id="SSF51182">
    <property type="entry name" value="RmlC-like cupins"/>
    <property type="match status" value="1"/>
</dbReference>
<dbReference type="GO" id="GO:0043565">
    <property type="term" value="F:sequence-specific DNA binding"/>
    <property type="evidence" value="ECO:0007669"/>
    <property type="project" value="InterPro"/>
</dbReference>
<dbReference type="Gene3D" id="1.10.10.60">
    <property type="entry name" value="Homeodomain-like"/>
    <property type="match status" value="1"/>
</dbReference>
<dbReference type="InterPro" id="IPR009057">
    <property type="entry name" value="Homeodomain-like_sf"/>
</dbReference>
<keyword evidence="2" id="KW-0238">DNA-binding</keyword>
<dbReference type="PRINTS" id="PR00032">
    <property type="entry name" value="HTHARAC"/>
</dbReference>
<dbReference type="PROSITE" id="PS00041">
    <property type="entry name" value="HTH_ARAC_FAMILY_1"/>
    <property type="match status" value="1"/>
</dbReference>
<dbReference type="SMART" id="SM00342">
    <property type="entry name" value="HTH_ARAC"/>
    <property type="match status" value="1"/>
</dbReference>
<dbReference type="PANTHER" id="PTHR11019">
    <property type="entry name" value="HTH-TYPE TRANSCRIPTIONAL REGULATOR NIMR"/>
    <property type="match status" value="1"/>
</dbReference>
<gene>
    <name evidence="5" type="ORF">NP7_09495</name>
</gene>
<dbReference type="PROSITE" id="PS01124">
    <property type="entry name" value="HTH_ARAC_FAMILY_2"/>
    <property type="match status" value="1"/>
</dbReference>
<proteinExistence type="predicted"/>
<dbReference type="InterPro" id="IPR018060">
    <property type="entry name" value="HTH_AraC"/>
</dbReference>
<dbReference type="SUPFAM" id="SSF46689">
    <property type="entry name" value="Homeodomain-like"/>
    <property type="match status" value="1"/>
</dbReference>
<reference evidence="6" key="1">
    <citation type="submission" date="2017-10" db="EMBL/GenBank/DDBJ databases">
        <title>Complete genome sequence of Moraxella osloensis NP7 isolated from human skin.</title>
        <authorList>
            <person name="Lee K."/>
            <person name="Lim J.Y."/>
            <person name="Hwang I."/>
        </authorList>
    </citation>
    <scope>NUCLEOTIDE SEQUENCE [LARGE SCALE GENOMIC DNA]</scope>
    <source>
        <strain evidence="6">NP7</strain>
        <plasmid evidence="6">pnp7-1</plasmid>
    </source>
</reference>
<keyword evidence="1" id="KW-0805">Transcription regulation</keyword>
<evidence type="ECO:0000256" key="3">
    <source>
        <dbReference type="ARBA" id="ARBA00023163"/>
    </source>
</evidence>
<dbReference type="InterPro" id="IPR014710">
    <property type="entry name" value="RmlC-like_jellyroll"/>
</dbReference>
<evidence type="ECO:0000259" key="4">
    <source>
        <dbReference type="PROSITE" id="PS01124"/>
    </source>
</evidence>
<organism evidence="5 6">
    <name type="scientific">Faucicola osloensis</name>
    <name type="common">Moraxella osloensis</name>
    <dbReference type="NCBI Taxonomy" id="34062"/>
    <lineage>
        <taxon>Bacteria</taxon>
        <taxon>Pseudomonadati</taxon>
        <taxon>Pseudomonadota</taxon>
        <taxon>Gammaproteobacteria</taxon>
        <taxon>Moraxellales</taxon>
        <taxon>Moraxellaceae</taxon>
        <taxon>Faucicola</taxon>
    </lineage>
</organism>
<sequence length="260" mass="29506">MYFQSLQPQQPLSIVEQYYETGMSEPSHRHVCYQLIIVKHGFIRVTTPNGQFAITQNRGIWLTQGTEHNLTILKNTQVLSAFVEPLTRADLPNRSQVVAISELLQALLGSAVGIDSHYQTNTREAWIVELILDELRRLTPLTEFEVPKPALPEYQALIEKISARLSHPWTLADIAHLLNISERTVSRQFTQQTGLSFIEWLRRLRLQHSLELLLQGQSVIDVALAVGYDSPSAFSTAFKQRIGLSPTQYVAGYQHNFSQV</sequence>
<dbReference type="Pfam" id="PF12833">
    <property type="entry name" value="HTH_18"/>
    <property type="match status" value="1"/>
</dbReference>
<evidence type="ECO:0000313" key="6">
    <source>
        <dbReference type="Proteomes" id="UP000229340"/>
    </source>
</evidence>
<keyword evidence="5" id="KW-0614">Plasmid</keyword>